<gene>
    <name evidence="3" type="ORF">B0H24_102836</name>
    <name evidence="2" type="ORF">BY455_12836</name>
</gene>
<keyword evidence="5" id="KW-1185">Reference proteome</keyword>
<dbReference type="Proteomes" id="UP000239446">
    <property type="component" value="Unassembled WGS sequence"/>
</dbReference>
<organism evidence="3 4">
    <name type="scientific">Marinobacter persicus</name>
    <dbReference type="NCBI Taxonomy" id="930118"/>
    <lineage>
        <taxon>Bacteria</taxon>
        <taxon>Pseudomonadati</taxon>
        <taxon>Pseudomonadota</taxon>
        <taxon>Gammaproteobacteria</taxon>
        <taxon>Pseudomonadales</taxon>
        <taxon>Marinobacteraceae</taxon>
        <taxon>Marinobacter</taxon>
    </lineage>
</organism>
<reference evidence="2 5" key="1">
    <citation type="submission" date="2018-02" db="EMBL/GenBank/DDBJ databases">
        <title>Deep subsurface shale carbon reservoir microbial communities from Ohio and West Virginia, USA.</title>
        <authorList>
            <person name="Wrighton K."/>
        </authorList>
    </citation>
    <scope>NUCLEOTIDE SEQUENCE [LARGE SCALE GENOMIC DNA]</scope>
    <source>
        <strain evidence="2 5">UTICA-S1B6</strain>
    </source>
</reference>
<dbReference type="EMBL" id="PTIU01000028">
    <property type="protein sequence ID" value="PPK53190.1"/>
    <property type="molecule type" value="Genomic_DNA"/>
</dbReference>
<evidence type="ECO:0000313" key="2">
    <source>
        <dbReference type="EMBL" id="PPK50342.1"/>
    </source>
</evidence>
<dbReference type="Proteomes" id="UP000239648">
    <property type="component" value="Unassembled WGS sequence"/>
</dbReference>
<dbReference type="AlphaFoldDB" id="A0A2S6G3G1"/>
<evidence type="ECO:0000313" key="5">
    <source>
        <dbReference type="Proteomes" id="UP000239648"/>
    </source>
</evidence>
<dbReference type="RefSeq" id="WP_258075663.1">
    <property type="nucleotide sequence ID" value="NZ_PTIT01000028.1"/>
</dbReference>
<proteinExistence type="predicted"/>
<comment type="caution">
    <text evidence="3">The sequence shown here is derived from an EMBL/GenBank/DDBJ whole genome shotgun (WGS) entry which is preliminary data.</text>
</comment>
<feature type="region of interest" description="Disordered" evidence="1">
    <location>
        <begin position="52"/>
        <end position="109"/>
    </location>
</feature>
<dbReference type="EMBL" id="PTIT01000028">
    <property type="protein sequence ID" value="PPK50342.1"/>
    <property type="molecule type" value="Genomic_DNA"/>
</dbReference>
<evidence type="ECO:0000313" key="4">
    <source>
        <dbReference type="Proteomes" id="UP000239446"/>
    </source>
</evidence>
<name>A0A2S6G3G1_9GAMM</name>
<evidence type="ECO:0000256" key="1">
    <source>
        <dbReference type="SAM" id="MobiDB-lite"/>
    </source>
</evidence>
<feature type="region of interest" description="Disordered" evidence="1">
    <location>
        <begin position="1"/>
        <end position="28"/>
    </location>
</feature>
<sequence>MADNDSDNSIPERDHRRFAVSANRSRASHRVRYVETGGASVDNEECTFCQAVPGLDDEPEGVEKVVAPGEETSEEQASSEATANEENGRPRSKPSRDNAAQTDDADSGR</sequence>
<evidence type="ECO:0000313" key="3">
    <source>
        <dbReference type="EMBL" id="PPK53190.1"/>
    </source>
</evidence>
<protein>
    <submittedName>
        <fullName evidence="3">Uncharacterized protein</fullName>
    </submittedName>
</protein>
<feature type="compositionally biased region" description="Low complexity" evidence="1">
    <location>
        <begin position="75"/>
        <end position="85"/>
    </location>
</feature>
<accession>A0A2S6G3G1</accession>
<reference evidence="3 4" key="2">
    <citation type="submission" date="2018-02" db="EMBL/GenBank/DDBJ databases">
        <title>Subsurface microbial communities from deep shales in Ohio and West Virginia, USA.</title>
        <authorList>
            <person name="Wrighton K."/>
        </authorList>
    </citation>
    <scope>NUCLEOTIDE SEQUENCE [LARGE SCALE GENOMIC DNA]</scope>
    <source>
        <strain evidence="3 4">UTICA-S1B9</strain>
    </source>
</reference>